<gene>
    <name evidence="1" type="ordered locus">Nham_4103</name>
</gene>
<dbReference type="KEGG" id="nha:Nham_4103"/>
<dbReference type="HOGENOM" id="CLU_2539118_0_0_5"/>
<geneLocation type="plasmid" evidence="2">
    <name>pNITHX1</name>
</geneLocation>
<dbReference type="EMBL" id="CP000320">
    <property type="protein sequence ID" value="ABE64749.1"/>
    <property type="molecule type" value="Genomic_DNA"/>
</dbReference>
<name>Q1QG98_NITHX</name>
<dbReference type="AlphaFoldDB" id="Q1QG98"/>
<accession>Q1QG98</accession>
<evidence type="ECO:0008006" key="3">
    <source>
        <dbReference type="Google" id="ProtNLM"/>
    </source>
</evidence>
<evidence type="ECO:0000313" key="2">
    <source>
        <dbReference type="Proteomes" id="UP000001953"/>
    </source>
</evidence>
<evidence type="ECO:0000313" key="1">
    <source>
        <dbReference type="EMBL" id="ABE64749.1"/>
    </source>
</evidence>
<dbReference type="RefSeq" id="WP_011504987.1">
    <property type="nucleotide sequence ID" value="NC_007959.1"/>
</dbReference>
<reference evidence="2" key="1">
    <citation type="submission" date="2006-03" db="EMBL/GenBank/DDBJ databases">
        <title>Complete sequence of plasmid 1 of Nitrobacter hamburgensis X14.</title>
        <authorList>
            <consortium name="US DOE Joint Genome Institute"/>
            <person name="Copeland A."/>
            <person name="Lucas S."/>
            <person name="Lapidus A."/>
            <person name="Barry K."/>
            <person name="Detter J.C."/>
            <person name="Glavina del Rio T."/>
            <person name="Hammon N."/>
            <person name="Israni S."/>
            <person name="Dalin E."/>
            <person name="Tice H."/>
            <person name="Pitluck S."/>
            <person name="Chain P."/>
            <person name="Malfatti S."/>
            <person name="Shin M."/>
            <person name="Vergez L."/>
            <person name="Schmutz J."/>
            <person name="Larimer F."/>
            <person name="Land M."/>
            <person name="Hauser L."/>
            <person name="Kyrpides N."/>
            <person name="Ivanova N."/>
            <person name="Ward B."/>
            <person name="Arp D."/>
            <person name="Klotz M."/>
            <person name="Stein L."/>
            <person name="O'Mullan G."/>
            <person name="Starkenburg S."/>
            <person name="Sayavedra L."/>
            <person name="Poret-Peterson A.T."/>
            <person name="Gentry M.E."/>
            <person name="Bruce D."/>
            <person name="Richardson P."/>
        </authorList>
    </citation>
    <scope>NUCLEOTIDE SEQUENCE [LARGE SCALE GENOMIC DNA]</scope>
    <source>
        <strain evidence="2">DSM 10229 / NCIMB 13809 / X14</strain>
        <plasmid evidence="2">Plasmid pNITHX1</plasmid>
    </source>
</reference>
<proteinExistence type="predicted"/>
<keyword evidence="1" id="KW-0614">Plasmid</keyword>
<dbReference type="Proteomes" id="UP000001953">
    <property type="component" value="Plasmid 1"/>
</dbReference>
<organism evidence="1 2">
    <name type="scientific">Nitrobacter hamburgensis (strain DSM 10229 / NCIMB 13809 / X14)</name>
    <dbReference type="NCBI Taxonomy" id="323097"/>
    <lineage>
        <taxon>Bacteria</taxon>
        <taxon>Pseudomonadati</taxon>
        <taxon>Pseudomonadota</taxon>
        <taxon>Alphaproteobacteria</taxon>
        <taxon>Hyphomicrobiales</taxon>
        <taxon>Nitrobacteraceae</taxon>
        <taxon>Nitrobacter</taxon>
    </lineage>
</organism>
<protein>
    <recommendedName>
        <fullName evidence="3">Transposase</fullName>
    </recommendedName>
</protein>
<sequence length="83" mass="9557">MNRYSWGIQFAMMIHKPYPSDVSEDEWVFAALYLALLPETGAQRERALREVFNRRRYMVRTASPGARCRMICRSGGGLSATVR</sequence>
<keyword evidence="2" id="KW-1185">Reference proteome</keyword>